<dbReference type="InterPro" id="IPR051120">
    <property type="entry name" value="ABC_AA/LPS_Transport"/>
</dbReference>
<evidence type="ECO:0000256" key="3">
    <source>
        <dbReference type="ARBA" id="ARBA00022840"/>
    </source>
</evidence>
<keyword evidence="2" id="KW-0547">Nucleotide-binding</keyword>
<dbReference type="SUPFAM" id="SSF52540">
    <property type="entry name" value="P-loop containing nucleoside triphosphate hydrolases"/>
    <property type="match status" value="1"/>
</dbReference>
<comment type="caution">
    <text evidence="5">The sequence shown here is derived from an EMBL/GenBank/DDBJ whole genome shotgun (WGS) entry which is preliminary data.</text>
</comment>
<organism evidence="5 6">
    <name type="scientific">Vibrio parahaemolyticus</name>
    <dbReference type="NCBI Taxonomy" id="670"/>
    <lineage>
        <taxon>Bacteria</taxon>
        <taxon>Pseudomonadati</taxon>
        <taxon>Pseudomonadota</taxon>
        <taxon>Gammaproteobacteria</taxon>
        <taxon>Vibrionales</taxon>
        <taxon>Vibrionaceae</taxon>
        <taxon>Vibrio</taxon>
    </lineage>
</organism>
<keyword evidence="1" id="KW-0813">Transport</keyword>
<gene>
    <name evidence="5" type="ORF">HKB21_22540</name>
</gene>
<evidence type="ECO:0000256" key="1">
    <source>
        <dbReference type="ARBA" id="ARBA00022448"/>
    </source>
</evidence>
<dbReference type="Proteomes" id="UP000555836">
    <property type="component" value="Unassembled WGS sequence"/>
</dbReference>
<evidence type="ECO:0000313" key="5">
    <source>
        <dbReference type="EMBL" id="NMU28393.1"/>
    </source>
</evidence>
<feature type="non-terminal residue" evidence="5">
    <location>
        <position position="118"/>
    </location>
</feature>
<feature type="domain" description="ABC transporter" evidence="4">
    <location>
        <begin position="20"/>
        <end position="110"/>
    </location>
</feature>
<dbReference type="EMBL" id="JABCLD010001979">
    <property type="protein sequence ID" value="NMU28393.1"/>
    <property type="molecule type" value="Genomic_DNA"/>
</dbReference>
<protein>
    <submittedName>
        <fullName evidence="5">ATP-binding cassette domain-containing protein</fullName>
    </submittedName>
</protein>
<dbReference type="Gene3D" id="3.40.50.300">
    <property type="entry name" value="P-loop containing nucleotide triphosphate hydrolases"/>
    <property type="match status" value="1"/>
</dbReference>
<dbReference type="GO" id="GO:0005886">
    <property type="term" value="C:plasma membrane"/>
    <property type="evidence" value="ECO:0007669"/>
    <property type="project" value="TreeGrafter"/>
</dbReference>
<dbReference type="Pfam" id="PF00005">
    <property type="entry name" value="ABC_tran"/>
    <property type="match status" value="1"/>
</dbReference>
<evidence type="ECO:0000259" key="4">
    <source>
        <dbReference type="Pfam" id="PF00005"/>
    </source>
</evidence>
<dbReference type="AlphaFoldDB" id="A0A7Y0S8Y3"/>
<keyword evidence="3 5" id="KW-0067">ATP-binding</keyword>
<dbReference type="GO" id="GO:0005524">
    <property type="term" value="F:ATP binding"/>
    <property type="evidence" value="ECO:0007669"/>
    <property type="project" value="UniProtKB-KW"/>
</dbReference>
<dbReference type="InterPro" id="IPR003439">
    <property type="entry name" value="ABC_transporter-like_ATP-bd"/>
</dbReference>
<accession>A0A7Y0S8Y3</accession>
<sequence>MAVLSAKNLAKSYKKRKVVTDVSLEVESGQIVGLLGPNGAGKTTSFYMIVGLVPRDEGTITIDDNDISILPMHSRSRLGIGYLPQEASIFRKLSVEDNIMAVLETRQEMTREERQDKL</sequence>
<evidence type="ECO:0000256" key="2">
    <source>
        <dbReference type="ARBA" id="ARBA00022741"/>
    </source>
</evidence>
<evidence type="ECO:0000313" key="6">
    <source>
        <dbReference type="Proteomes" id="UP000555836"/>
    </source>
</evidence>
<dbReference type="GO" id="GO:0016887">
    <property type="term" value="F:ATP hydrolysis activity"/>
    <property type="evidence" value="ECO:0007669"/>
    <property type="project" value="InterPro"/>
</dbReference>
<name>A0A7Y0S8Y3_VIBPH</name>
<reference evidence="5 6" key="1">
    <citation type="submission" date="2020-04" db="EMBL/GenBank/DDBJ databases">
        <title>Whole-genome sequencing of Vibrio spp. from China reveals different genetic environments of blaCTX-M-14 among diverse lineages.</title>
        <authorList>
            <person name="Zheng Z."/>
            <person name="Ye L."/>
            <person name="Chen S."/>
        </authorList>
    </citation>
    <scope>NUCLEOTIDE SEQUENCE [LARGE SCALE GENOMIC DNA]</scope>
    <source>
        <strain evidence="5 6">Vb0574</strain>
    </source>
</reference>
<dbReference type="PANTHER" id="PTHR45772:SF10">
    <property type="entry name" value="LIPOPOLYSACCHARIDE EXPORT SYSTEM ATP-BINDING PROTEIN LPTB"/>
    <property type="match status" value="1"/>
</dbReference>
<dbReference type="PANTHER" id="PTHR45772">
    <property type="entry name" value="CONSERVED COMPONENT OF ABC TRANSPORTER FOR NATURAL AMINO ACIDS-RELATED"/>
    <property type="match status" value="1"/>
</dbReference>
<dbReference type="InterPro" id="IPR027417">
    <property type="entry name" value="P-loop_NTPase"/>
</dbReference>
<proteinExistence type="predicted"/>